<feature type="transmembrane region" description="Helical" evidence="7">
    <location>
        <begin position="276"/>
        <end position="307"/>
    </location>
</feature>
<keyword evidence="3" id="KW-0479">Metal-binding</keyword>
<reference evidence="9 10" key="1">
    <citation type="journal article" date="2019" name="Int. J. Syst. Evol. Microbiol.">
        <title>The Global Catalogue of Microorganisms (GCM) 10K type strain sequencing project: providing services to taxonomists for standard genome sequencing and annotation.</title>
        <authorList>
            <consortium name="The Broad Institute Genomics Platform"/>
            <consortium name="The Broad Institute Genome Sequencing Center for Infectious Disease"/>
            <person name="Wu L."/>
            <person name="Ma J."/>
        </authorList>
    </citation>
    <scope>NUCLEOTIDE SEQUENCE [LARGE SCALE GENOMIC DNA]</scope>
    <source>
        <strain evidence="9 10">PSR21</strain>
    </source>
</reference>
<organism evidence="9 10">
    <name type="scientific">Halomarina halobia</name>
    <dbReference type="NCBI Taxonomy" id="3033386"/>
    <lineage>
        <taxon>Archaea</taxon>
        <taxon>Methanobacteriati</taxon>
        <taxon>Methanobacteriota</taxon>
        <taxon>Stenosarchaea group</taxon>
        <taxon>Halobacteria</taxon>
        <taxon>Halobacteriales</taxon>
        <taxon>Natronomonadaceae</taxon>
        <taxon>Halomarina</taxon>
    </lineage>
</organism>
<feature type="transmembrane region" description="Helical" evidence="7">
    <location>
        <begin position="232"/>
        <end position="256"/>
    </location>
</feature>
<dbReference type="SUPFAM" id="SSF56300">
    <property type="entry name" value="Metallo-dependent phosphatases"/>
    <property type="match status" value="1"/>
</dbReference>
<dbReference type="PANTHER" id="PTHR34990">
    <property type="entry name" value="UDP-2,3-DIACYLGLUCOSAMINE HYDROLASE-RELATED"/>
    <property type="match status" value="1"/>
</dbReference>
<keyword evidence="4 7" id="KW-0472">Membrane</keyword>
<feature type="compositionally biased region" description="Basic and acidic residues" evidence="6">
    <location>
        <begin position="440"/>
        <end position="449"/>
    </location>
</feature>
<dbReference type="EMBL" id="JBHTBF010000001">
    <property type="protein sequence ID" value="MFC7315737.1"/>
    <property type="molecule type" value="Genomic_DNA"/>
</dbReference>
<feature type="region of interest" description="Disordered" evidence="6">
    <location>
        <begin position="440"/>
        <end position="472"/>
    </location>
</feature>
<comment type="caution">
    <text evidence="9">The sequence shown here is derived from an EMBL/GenBank/DDBJ whole genome shotgun (WGS) entry which is preliminary data.</text>
</comment>
<dbReference type="AlphaFoldDB" id="A0ABD6A5T9"/>
<keyword evidence="7" id="KW-0812">Transmembrane</keyword>
<evidence type="ECO:0000256" key="7">
    <source>
        <dbReference type="SAM" id="Phobius"/>
    </source>
</evidence>
<evidence type="ECO:0000256" key="6">
    <source>
        <dbReference type="SAM" id="MobiDB-lite"/>
    </source>
</evidence>
<protein>
    <submittedName>
        <fullName evidence="9">Metallophosphoesterase</fullName>
    </submittedName>
</protein>
<name>A0ABD6A5T9_9EURY</name>
<keyword evidence="7" id="KW-1133">Transmembrane helix</keyword>
<feature type="compositionally biased region" description="Basic and acidic residues" evidence="6">
    <location>
        <begin position="457"/>
        <end position="472"/>
    </location>
</feature>
<keyword evidence="1" id="KW-1003">Cell membrane</keyword>
<evidence type="ECO:0000256" key="2">
    <source>
        <dbReference type="ARBA" id="ARBA00022519"/>
    </source>
</evidence>
<dbReference type="InterPro" id="IPR043461">
    <property type="entry name" value="LpxH-like"/>
</dbReference>
<dbReference type="RefSeq" id="WP_276305140.1">
    <property type="nucleotide sequence ID" value="NZ_CP119992.1"/>
</dbReference>
<sequence length="472" mass="54056">MPIHDRAETRGAGRHVGTVTARRDGATTEYYFVSDLHIGGDEQLQQCDFEEEFTEFLRGLEGRDDAELIVLGDLFGLWEFTEVEGLAKFDRLVENHPWLFEQLRATGEHVRITVIPGNHDYELACYPEYVERLREYNVELEQEVHVTREVADRTIWIEHGMQHDPNNRMPDFGNPHANPVGYFVVRKIVAQAGRLSGRSRYNWPRDIQSVAPMEEIPRWILSNYFYREMSPYLRFVVAPLLLLFNLTALYFLGAVLEAVGVLPTRIFEPSLLARDLGVAGVFLELLVAVNAVLLVVLAIAAVPLLLFDRDVRRTVRRFGLLASGLQVGQGDEPFLAAARRVFAEHPDVAVFVYGHTHRASLLRWDEGVVINTGTWLKRLVRVPARLGRLPSVYRPSFRLNYFRIAEADGAVVIEYERIEKEPTERLSWLQRLVAKRAPAEEPIPERTVIEPEAAGRSQERHGEHGDEHRQRQ</sequence>
<evidence type="ECO:0000313" key="10">
    <source>
        <dbReference type="Proteomes" id="UP001596547"/>
    </source>
</evidence>
<dbReference type="Gene3D" id="3.60.21.10">
    <property type="match status" value="1"/>
</dbReference>
<evidence type="ECO:0000256" key="4">
    <source>
        <dbReference type="ARBA" id="ARBA00023136"/>
    </source>
</evidence>
<dbReference type="GO" id="GO:0046872">
    <property type="term" value="F:metal ion binding"/>
    <property type="evidence" value="ECO:0007669"/>
    <property type="project" value="UniProtKB-KW"/>
</dbReference>
<dbReference type="InterPro" id="IPR029052">
    <property type="entry name" value="Metallo-depent_PP-like"/>
</dbReference>
<evidence type="ECO:0000256" key="5">
    <source>
        <dbReference type="ARBA" id="ARBA00023211"/>
    </source>
</evidence>
<evidence type="ECO:0000256" key="3">
    <source>
        <dbReference type="ARBA" id="ARBA00022723"/>
    </source>
</evidence>
<feature type="domain" description="Calcineurin-like phosphoesterase" evidence="8">
    <location>
        <begin position="31"/>
        <end position="163"/>
    </location>
</feature>
<dbReference type="InterPro" id="IPR004843">
    <property type="entry name" value="Calcineurin-like_PHP"/>
</dbReference>
<dbReference type="Proteomes" id="UP001596547">
    <property type="component" value="Unassembled WGS sequence"/>
</dbReference>
<accession>A0ABD6A5T9</accession>
<keyword evidence="2" id="KW-0997">Cell inner membrane</keyword>
<dbReference type="GeneID" id="79314712"/>
<proteinExistence type="predicted"/>
<evidence type="ECO:0000313" key="9">
    <source>
        <dbReference type="EMBL" id="MFC7315737.1"/>
    </source>
</evidence>
<keyword evidence="5" id="KW-0464">Manganese</keyword>
<evidence type="ECO:0000259" key="8">
    <source>
        <dbReference type="Pfam" id="PF00149"/>
    </source>
</evidence>
<keyword evidence="10" id="KW-1185">Reference proteome</keyword>
<dbReference type="Pfam" id="PF00149">
    <property type="entry name" value="Metallophos"/>
    <property type="match status" value="1"/>
</dbReference>
<evidence type="ECO:0000256" key="1">
    <source>
        <dbReference type="ARBA" id="ARBA00022475"/>
    </source>
</evidence>
<gene>
    <name evidence="9" type="ORF">ACFQPE_02870</name>
</gene>